<gene>
    <name evidence="2" type="ORF">GPA22_06225</name>
</gene>
<dbReference type="EMBL" id="WTVN01000006">
    <property type="protein sequence ID" value="NMG43328.1"/>
    <property type="molecule type" value="Genomic_DNA"/>
</dbReference>
<dbReference type="RefSeq" id="WP_169255228.1">
    <property type="nucleotide sequence ID" value="NZ_WTVN01000006.1"/>
</dbReference>
<dbReference type="CDD" id="cd03811">
    <property type="entry name" value="GT4_GT28_WabH-like"/>
    <property type="match status" value="1"/>
</dbReference>
<evidence type="ECO:0000259" key="1">
    <source>
        <dbReference type="Pfam" id="PF13579"/>
    </source>
</evidence>
<evidence type="ECO:0000313" key="3">
    <source>
        <dbReference type="Proteomes" id="UP000623795"/>
    </source>
</evidence>
<dbReference type="Gene3D" id="3.40.50.2000">
    <property type="entry name" value="Glycogen Phosphorylase B"/>
    <property type="match status" value="2"/>
</dbReference>
<dbReference type="Proteomes" id="UP000623795">
    <property type="component" value="Unassembled WGS sequence"/>
</dbReference>
<dbReference type="PANTHER" id="PTHR12526">
    <property type="entry name" value="GLYCOSYLTRANSFERASE"/>
    <property type="match status" value="1"/>
</dbReference>
<protein>
    <submittedName>
        <fullName evidence="2">Glycosyltransferase</fullName>
    </submittedName>
</protein>
<dbReference type="Pfam" id="PF13692">
    <property type="entry name" value="Glyco_trans_1_4"/>
    <property type="match status" value="1"/>
</dbReference>
<keyword evidence="3" id="KW-1185">Reference proteome</keyword>
<dbReference type="Pfam" id="PF13579">
    <property type="entry name" value="Glyco_trans_4_4"/>
    <property type="match status" value="1"/>
</dbReference>
<dbReference type="InterPro" id="IPR028098">
    <property type="entry name" value="Glyco_trans_4-like_N"/>
</dbReference>
<proteinExistence type="predicted"/>
<comment type="caution">
    <text evidence="2">The sequence shown here is derived from an EMBL/GenBank/DDBJ whole genome shotgun (WGS) entry which is preliminary data.</text>
</comment>
<name>A0ABX1PW10_9RHOO</name>
<dbReference type="SUPFAM" id="SSF53756">
    <property type="entry name" value="UDP-Glycosyltransferase/glycogen phosphorylase"/>
    <property type="match status" value="1"/>
</dbReference>
<feature type="domain" description="Glycosyltransferase subfamily 4-like N-terminal" evidence="1">
    <location>
        <begin position="15"/>
        <end position="170"/>
    </location>
</feature>
<dbReference type="PANTHER" id="PTHR12526:SF636">
    <property type="entry name" value="BLL3647 PROTEIN"/>
    <property type="match status" value="1"/>
</dbReference>
<evidence type="ECO:0000313" key="2">
    <source>
        <dbReference type="EMBL" id="NMG43328.1"/>
    </source>
</evidence>
<accession>A0ABX1PW10</accession>
<organism evidence="2 3">
    <name type="scientific">Aromatoleum toluvorans</name>
    <dbReference type="NCBI Taxonomy" id="92002"/>
    <lineage>
        <taxon>Bacteria</taxon>
        <taxon>Pseudomonadati</taxon>
        <taxon>Pseudomonadota</taxon>
        <taxon>Betaproteobacteria</taxon>
        <taxon>Rhodocyclales</taxon>
        <taxon>Rhodocyclaceae</taxon>
        <taxon>Aromatoleum</taxon>
    </lineage>
</organism>
<reference evidence="2 3" key="1">
    <citation type="submission" date="2019-12" db="EMBL/GenBank/DDBJ databases">
        <title>Comparative genomics gives insights into the taxonomy of the Azoarcus-Aromatoleum group and reveals separate origins of nif in the plant-associated Azoarcus and non-plant-associated Aromatoleum sub-groups.</title>
        <authorList>
            <person name="Lafos M."/>
            <person name="Maluk M."/>
            <person name="Batista M."/>
            <person name="Junghare M."/>
            <person name="Carmona M."/>
            <person name="Faoro H."/>
            <person name="Cruz L.M."/>
            <person name="Battistoni F."/>
            <person name="De Souza E."/>
            <person name="Pedrosa F."/>
            <person name="Chen W.-M."/>
            <person name="Poole P.S."/>
            <person name="Dixon R.A."/>
            <person name="James E.K."/>
        </authorList>
    </citation>
    <scope>NUCLEOTIDE SEQUENCE [LARGE SCALE GENOMIC DNA]</scope>
    <source>
        <strain evidence="2 3">Td21</strain>
    </source>
</reference>
<sequence length="369" mass="38657">MSADLAVFAATSGHSGVDRVLRNLVPAIARLGLKVDVLGVAGHGPTFESVPDGVRRVPLGARHVNSALPALVRYLRRERPAALLSDKDRVNRAAIFARWAARVPTRVGVRLGTTVSVNLASRGAWERLVQTASMRWVYPAADAVLVPSAGAADDLAAHAKLPRESISVVPSPIITARLRTLAAEAPEHPWLSDGGAPVILGVGELSERKDFACLVRAFARVRATRPCRLLIHGEGRRRGELEQLAAELGVAGDVALPGFIANPYPAMARAAVFALTSRWEGMPVVLIEALALGTPAVACDCPSGPREVLDGGRVGPLVPVGDDAALADALTAQLDTPASRTASQAAVAGYTDEGSARAYLAALGFREFA</sequence>